<sequence length="628" mass="69750">MDNSLPEIKILTDDVANKIAAGEVIERPAAAVKELVENSIDAKATSIDIEFKNGGKTFIKVSDNGHGMRKDQALTCLEPHATSKIRSADDLESILSFGFRGEALPSIASVSKFTLLTKPEGAKVGTSVSVRAGKITEIKEVAMGRGTEIVVEDLFCSVPARRKFLKTDNTEAGHIIKMCKLYALAKNDISFSLRENSKLIFSSKKTADLAERVKNIFGEEISEKLIPLAPYSGFGISVSGAVSKPAESWTTSKNIYAFINGRPVECRAVFSALKDAYKSAMPQGKYPAAFLFIEIDPRFVDVNVHPAKREVRLKNEFAMRSAILAALVETLENYSITPIREIQKPETKSFKSAPQAHVEESEKLRKIIDFSQNNNSFTAPFSAPKSDVKPKFDPIKIAAEKAAEDLHKAKNPPSKIFESEKPVAIKSAKAEDLRPSSTLGWKYLKHLSRKYALFETQSNSLIILSIQSALKRINYEKIVRNFAGEKPKAQTLLIPVNIEFDRADDEVFKRNKRGFEVCGFEIEEFGERFYRISAIPLWLEFGDVENFIKDFVELAREEGFEIGRKNLSEQTFASLAVKMSRGIKIAESEYAANAVLDDLFSSKSPMFSPDGKRTCKEITAAEISAFFS</sequence>
<reference evidence="8 9" key="1">
    <citation type="submission" date="2022-03" db="EMBL/GenBank/DDBJ databases">
        <title>Novel taxa within the pig intestine.</title>
        <authorList>
            <person name="Wylensek D."/>
            <person name="Bishof K."/>
            <person name="Afrizal A."/>
            <person name="Clavel T."/>
        </authorList>
    </citation>
    <scope>NUCLEOTIDE SEQUENCE [LARGE SCALE GENOMIC DNA]</scope>
    <source>
        <strain evidence="8 9">CLA-KB-P66</strain>
    </source>
</reference>
<keyword evidence="4 5" id="KW-0234">DNA repair</keyword>
<evidence type="ECO:0000256" key="2">
    <source>
        <dbReference type="ARBA" id="ARBA00021975"/>
    </source>
</evidence>
<dbReference type="SUPFAM" id="SSF118116">
    <property type="entry name" value="DNA mismatch repair protein MutL"/>
    <property type="match status" value="1"/>
</dbReference>
<dbReference type="Pfam" id="PF13589">
    <property type="entry name" value="HATPase_c_3"/>
    <property type="match status" value="1"/>
</dbReference>
<dbReference type="EMBL" id="JALBUT010000001">
    <property type="protein sequence ID" value="MDX8414800.1"/>
    <property type="molecule type" value="Genomic_DNA"/>
</dbReference>
<dbReference type="GO" id="GO:0004519">
    <property type="term" value="F:endonuclease activity"/>
    <property type="evidence" value="ECO:0007669"/>
    <property type="project" value="UniProtKB-KW"/>
</dbReference>
<dbReference type="NCBIfam" id="TIGR00585">
    <property type="entry name" value="mutl"/>
    <property type="match status" value="1"/>
</dbReference>
<dbReference type="CDD" id="cd00782">
    <property type="entry name" value="MutL_Trans"/>
    <property type="match status" value="1"/>
</dbReference>
<dbReference type="InterPro" id="IPR036890">
    <property type="entry name" value="HATPase_C_sf"/>
</dbReference>
<dbReference type="InterPro" id="IPR042121">
    <property type="entry name" value="MutL_C_regsub"/>
</dbReference>
<evidence type="ECO:0000256" key="5">
    <source>
        <dbReference type="HAMAP-Rule" id="MF_00149"/>
    </source>
</evidence>
<keyword evidence="9" id="KW-1185">Reference proteome</keyword>
<evidence type="ECO:0000256" key="1">
    <source>
        <dbReference type="ARBA" id="ARBA00006082"/>
    </source>
</evidence>
<accession>A0ABU4WE07</accession>
<feature type="domain" description="MutL C-terminal dimerisation" evidence="6">
    <location>
        <begin position="443"/>
        <end position="585"/>
    </location>
</feature>
<dbReference type="InterPro" id="IPR038973">
    <property type="entry name" value="MutL/Mlh/Pms-like"/>
</dbReference>
<dbReference type="SMART" id="SM00853">
    <property type="entry name" value="MutL_C"/>
    <property type="match status" value="1"/>
</dbReference>
<comment type="similarity">
    <text evidence="1 5">Belongs to the DNA mismatch repair MutL/HexB family.</text>
</comment>
<dbReference type="InterPro" id="IPR042120">
    <property type="entry name" value="MutL_C_dimsub"/>
</dbReference>
<dbReference type="InterPro" id="IPR014721">
    <property type="entry name" value="Ribsml_uS5_D2-typ_fold_subgr"/>
</dbReference>
<keyword evidence="8" id="KW-0255">Endonuclease</keyword>
<keyword evidence="8" id="KW-0540">Nuclease</keyword>
<dbReference type="Gene3D" id="3.30.230.10">
    <property type="match status" value="1"/>
</dbReference>
<protein>
    <recommendedName>
        <fullName evidence="2 5">DNA mismatch repair protein MutL</fullName>
    </recommendedName>
</protein>
<dbReference type="PANTHER" id="PTHR10073">
    <property type="entry name" value="DNA MISMATCH REPAIR PROTEIN MLH, PMS, MUTL"/>
    <property type="match status" value="1"/>
</dbReference>
<evidence type="ECO:0000256" key="4">
    <source>
        <dbReference type="ARBA" id="ARBA00023204"/>
    </source>
</evidence>
<dbReference type="CDD" id="cd16926">
    <property type="entry name" value="HATPase_MutL-MLH-PMS-like"/>
    <property type="match status" value="1"/>
</dbReference>
<keyword evidence="8" id="KW-0378">Hydrolase</keyword>
<dbReference type="SUPFAM" id="SSF55874">
    <property type="entry name" value="ATPase domain of HSP90 chaperone/DNA topoisomerase II/histidine kinase"/>
    <property type="match status" value="1"/>
</dbReference>
<dbReference type="Pfam" id="PF01119">
    <property type="entry name" value="DNA_mis_repair"/>
    <property type="match status" value="1"/>
</dbReference>
<dbReference type="Proteomes" id="UP001275932">
    <property type="component" value="Unassembled WGS sequence"/>
</dbReference>
<dbReference type="Gene3D" id="3.30.1370.100">
    <property type="entry name" value="MutL, C-terminal domain, regulatory subdomain"/>
    <property type="match status" value="1"/>
</dbReference>
<keyword evidence="3 5" id="KW-0227">DNA damage</keyword>
<dbReference type="PROSITE" id="PS00058">
    <property type="entry name" value="DNA_MISMATCH_REPAIR_1"/>
    <property type="match status" value="1"/>
</dbReference>
<dbReference type="SMART" id="SM01340">
    <property type="entry name" value="DNA_mis_repair"/>
    <property type="match status" value="1"/>
</dbReference>
<organism evidence="8 9">
    <name type="scientific">Intestinicryptomonas porci</name>
    <dbReference type="NCBI Taxonomy" id="2926320"/>
    <lineage>
        <taxon>Bacteria</taxon>
        <taxon>Pseudomonadati</taxon>
        <taxon>Verrucomicrobiota</taxon>
        <taxon>Opitutia</taxon>
        <taxon>Opitutales</taxon>
        <taxon>Intestinicryptomonaceae</taxon>
        <taxon>Intestinicryptomonas</taxon>
    </lineage>
</organism>
<comment type="function">
    <text evidence="5">This protein is involved in the repair of mismatches in DNA. It is required for dam-dependent methyl-directed DNA mismatch repair. May act as a 'molecular matchmaker', a protein that promotes the formation of a stable complex between two or more DNA-binding proteins in an ATP-dependent manner without itself being part of a final effector complex.</text>
</comment>
<evidence type="ECO:0000256" key="3">
    <source>
        <dbReference type="ARBA" id="ARBA00022763"/>
    </source>
</evidence>
<evidence type="ECO:0000259" key="7">
    <source>
        <dbReference type="SMART" id="SM01340"/>
    </source>
</evidence>
<dbReference type="RefSeq" id="WP_370396247.1">
    <property type="nucleotide sequence ID" value="NZ_JALBUT010000001.1"/>
</dbReference>
<evidence type="ECO:0000313" key="8">
    <source>
        <dbReference type="EMBL" id="MDX8414800.1"/>
    </source>
</evidence>
<name>A0ABU4WE07_9BACT</name>
<dbReference type="Pfam" id="PF08676">
    <property type="entry name" value="MutL_C"/>
    <property type="match status" value="1"/>
</dbReference>
<feature type="domain" description="DNA mismatch repair protein S5" evidence="7">
    <location>
        <begin position="213"/>
        <end position="332"/>
    </location>
</feature>
<dbReference type="InterPro" id="IPR013507">
    <property type="entry name" value="DNA_mismatch_S5_2-like"/>
</dbReference>
<dbReference type="InterPro" id="IPR014762">
    <property type="entry name" value="DNA_mismatch_repair_CS"/>
</dbReference>
<dbReference type="Gene3D" id="3.30.1540.20">
    <property type="entry name" value="MutL, C-terminal domain, dimerisation subdomain"/>
    <property type="match status" value="1"/>
</dbReference>
<dbReference type="HAMAP" id="MF_00149">
    <property type="entry name" value="DNA_mis_repair"/>
    <property type="match status" value="1"/>
</dbReference>
<proteinExistence type="inferred from homology"/>
<dbReference type="PANTHER" id="PTHR10073:SF12">
    <property type="entry name" value="DNA MISMATCH REPAIR PROTEIN MLH1"/>
    <property type="match status" value="1"/>
</dbReference>
<evidence type="ECO:0000259" key="6">
    <source>
        <dbReference type="SMART" id="SM00853"/>
    </source>
</evidence>
<dbReference type="InterPro" id="IPR020568">
    <property type="entry name" value="Ribosomal_Su5_D2-typ_SF"/>
</dbReference>
<dbReference type="Gene3D" id="3.30.565.10">
    <property type="entry name" value="Histidine kinase-like ATPase, C-terminal domain"/>
    <property type="match status" value="1"/>
</dbReference>
<dbReference type="InterPro" id="IPR002099">
    <property type="entry name" value="MutL/Mlh/PMS"/>
</dbReference>
<dbReference type="InterPro" id="IPR014790">
    <property type="entry name" value="MutL_C"/>
</dbReference>
<comment type="caution">
    <text evidence="8">The sequence shown here is derived from an EMBL/GenBank/DDBJ whole genome shotgun (WGS) entry which is preliminary data.</text>
</comment>
<dbReference type="SUPFAM" id="SSF54211">
    <property type="entry name" value="Ribosomal protein S5 domain 2-like"/>
    <property type="match status" value="1"/>
</dbReference>
<dbReference type="InterPro" id="IPR020667">
    <property type="entry name" value="DNA_mismatch_repair_MutL"/>
</dbReference>
<gene>
    <name evidence="5 8" type="primary">mutL</name>
    <name evidence="8" type="ORF">MOX91_01185</name>
</gene>
<dbReference type="InterPro" id="IPR037198">
    <property type="entry name" value="MutL_C_sf"/>
</dbReference>
<evidence type="ECO:0000313" key="9">
    <source>
        <dbReference type="Proteomes" id="UP001275932"/>
    </source>
</evidence>